<gene>
    <name evidence="1" type="ORF">BT67DRAFT_241939</name>
</gene>
<organism evidence="1 2">
    <name type="scientific">Trichocladium antarcticum</name>
    <dbReference type="NCBI Taxonomy" id="1450529"/>
    <lineage>
        <taxon>Eukaryota</taxon>
        <taxon>Fungi</taxon>
        <taxon>Dikarya</taxon>
        <taxon>Ascomycota</taxon>
        <taxon>Pezizomycotina</taxon>
        <taxon>Sordariomycetes</taxon>
        <taxon>Sordariomycetidae</taxon>
        <taxon>Sordariales</taxon>
        <taxon>Chaetomiaceae</taxon>
        <taxon>Trichocladium</taxon>
    </lineage>
</organism>
<protein>
    <submittedName>
        <fullName evidence="1">Uncharacterized protein</fullName>
    </submittedName>
</protein>
<keyword evidence="2" id="KW-1185">Reference proteome</keyword>
<evidence type="ECO:0000313" key="2">
    <source>
        <dbReference type="Proteomes" id="UP001304895"/>
    </source>
</evidence>
<evidence type="ECO:0000313" key="1">
    <source>
        <dbReference type="EMBL" id="KAK4130126.1"/>
    </source>
</evidence>
<dbReference type="Proteomes" id="UP001304895">
    <property type="component" value="Unassembled WGS sequence"/>
</dbReference>
<reference evidence="1" key="2">
    <citation type="submission" date="2023-05" db="EMBL/GenBank/DDBJ databases">
        <authorList>
            <consortium name="Lawrence Berkeley National Laboratory"/>
            <person name="Steindorff A."/>
            <person name="Hensen N."/>
            <person name="Bonometti L."/>
            <person name="Westerberg I."/>
            <person name="Brannstrom I.O."/>
            <person name="Guillou S."/>
            <person name="Cros-Aarteil S."/>
            <person name="Calhoun S."/>
            <person name="Haridas S."/>
            <person name="Kuo A."/>
            <person name="Mondo S."/>
            <person name="Pangilinan J."/>
            <person name="Riley R."/>
            <person name="Labutti K."/>
            <person name="Andreopoulos B."/>
            <person name="Lipzen A."/>
            <person name="Chen C."/>
            <person name="Yanf M."/>
            <person name="Daum C."/>
            <person name="Ng V."/>
            <person name="Clum A."/>
            <person name="Ohm R."/>
            <person name="Martin F."/>
            <person name="Silar P."/>
            <person name="Natvig D."/>
            <person name="Lalanne C."/>
            <person name="Gautier V."/>
            <person name="Ament-Velasquez S.L."/>
            <person name="Kruys A."/>
            <person name="Hutchinson M.I."/>
            <person name="Powell A.J."/>
            <person name="Barry K."/>
            <person name="Miller A.N."/>
            <person name="Grigoriev I.V."/>
            <person name="Debuchy R."/>
            <person name="Gladieux P."/>
            <person name="Thoren M.H."/>
            <person name="Johannesson H."/>
        </authorList>
    </citation>
    <scope>NUCLEOTIDE SEQUENCE</scope>
    <source>
        <strain evidence="1">CBS 123565</strain>
    </source>
</reference>
<reference evidence="1" key="1">
    <citation type="journal article" date="2023" name="Mol. Phylogenet. Evol.">
        <title>Genome-scale phylogeny and comparative genomics of the fungal order Sordariales.</title>
        <authorList>
            <person name="Hensen N."/>
            <person name="Bonometti L."/>
            <person name="Westerberg I."/>
            <person name="Brannstrom I.O."/>
            <person name="Guillou S."/>
            <person name="Cros-Aarteil S."/>
            <person name="Calhoun S."/>
            <person name="Haridas S."/>
            <person name="Kuo A."/>
            <person name="Mondo S."/>
            <person name="Pangilinan J."/>
            <person name="Riley R."/>
            <person name="LaButti K."/>
            <person name="Andreopoulos B."/>
            <person name="Lipzen A."/>
            <person name="Chen C."/>
            <person name="Yan M."/>
            <person name="Daum C."/>
            <person name="Ng V."/>
            <person name="Clum A."/>
            <person name="Steindorff A."/>
            <person name="Ohm R.A."/>
            <person name="Martin F."/>
            <person name="Silar P."/>
            <person name="Natvig D.O."/>
            <person name="Lalanne C."/>
            <person name="Gautier V."/>
            <person name="Ament-Velasquez S.L."/>
            <person name="Kruys A."/>
            <person name="Hutchinson M.I."/>
            <person name="Powell A.J."/>
            <person name="Barry K."/>
            <person name="Miller A.N."/>
            <person name="Grigoriev I.V."/>
            <person name="Debuchy R."/>
            <person name="Gladieux P."/>
            <person name="Hiltunen Thoren M."/>
            <person name="Johannesson H."/>
        </authorList>
    </citation>
    <scope>NUCLEOTIDE SEQUENCE</scope>
    <source>
        <strain evidence="1">CBS 123565</strain>
    </source>
</reference>
<name>A0AAN6UEG7_9PEZI</name>
<accession>A0AAN6UEG7</accession>
<dbReference type="AlphaFoldDB" id="A0AAN6UEG7"/>
<sequence length="209" mass="23571">MWLSLQPRYYAPSPNVYGDLAVCEGQHHRVFTMALACPCYAITKIVMRDADWLPGAHLVTRRGPAASRSSCGEALRPIPGRPVRPLRRRPPTFHHLVSPARRCRQWSGNKTGINMVAAIVLGWPTSEVWHQSLPGAVLFDGVFPAARYANVRETERVCCTDMHRMAVLDPDWVVNPGESSILYMVLAMVVWRFRPLLEREKPVRALCTS</sequence>
<comment type="caution">
    <text evidence="1">The sequence shown here is derived from an EMBL/GenBank/DDBJ whole genome shotgun (WGS) entry which is preliminary data.</text>
</comment>
<dbReference type="EMBL" id="MU853442">
    <property type="protein sequence ID" value="KAK4130126.1"/>
    <property type="molecule type" value="Genomic_DNA"/>
</dbReference>
<proteinExistence type="predicted"/>